<evidence type="ECO:0000256" key="9">
    <source>
        <dbReference type="PROSITE-ProRule" id="PRU00176"/>
    </source>
</evidence>
<dbReference type="SMART" id="SM00360">
    <property type="entry name" value="RRM"/>
    <property type="match status" value="4"/>
</dbReference>
<dbReference type="GO" id="GO:0005737">
    <property type="term" value="C:cytoplasm"/>
    <property type="evidence" value="ECO:0007669"/>
    <property type="project" value="UniProtKB-SubCell"/>
</dbReference>
<name>A0A1X2HZC9_9FUNG</name>
<dbReference type="AlphaFoldDB" id="A0A1X2HZC9"/>
<dbReference type="PANTHER" id="PTHR24012">
    <property type="entry name" value="RNA BINDING PROTEIN"/>
    <property type="match status" value="1"/>
</dbReference>
<dbReference type="Pfam" id="PF00076">
    <property type="entry name" value="RRM_1"/>
    <property type="match status" value="4"/>
</dbReference>
<dbReference type="InterPro" id="IPR012677">
    <property type="entry name" value="Nucleotide-bd_a/b_plait_sf"/>
</dbReference>
<evidence type="ECO:0000259" key="11">
    <source>
        <dbReference type="PROSITE" id="PS50102"/>
    </source>
</evidence>
<dbReference type="Proteomes" id="UP000193560">
    <property type="component" value="Unassembled WGS sequence"/>
</dbReference>
<accession>A0A1X2HZC9</accession>
<dbReference type="InterPro" id="IPR000504">
    <property type="entry name" value="RRM_dom"/>
</dbReference>
<dbReference type="GO" id="GO:0006397">
    <property type="term" value="P:mRNA processing"/>
    <property type="evidence" value="ECO:0007669"/>
    <property type="project" value="UniProtKB-KW"/>
</dbReference>
<keyword evidence="7 9" id="KW-0694">RNA-binding</keyword>
<dbReference type="GO" id="GO:0003723">
    <property type="term" value="F:RNA binding"/>
    <property type="evidence" value="ECO:0007669"/>
    <property type="project" value="UniProtKB-UniRule"/>
</dbReference>
<evidence type="ECO:0000313" key="12">
    <source>
        <dbReference type="EMBL" id="ORZ05976.1"/>
    </source>
</evidence>
<comment type="subcellular location">
    <subcellularLocation>
        <location evidence="2">Cytoplasm</location>
    </subcellularLocation>
    <subcellularLocation>
        <location evidence="1">Nucleus</location>
    </subcellularLocation>
</comment>
<keyword evidence="5" id="KW-0507">mRNA processing</keyword>
<evidence type="ECO:0000313" key="13">
    <source>
        <dbReference type="Proteomes" id="UP000193560"/>
    </source>
</evidence>
<dbReference type="EMBL" id="MCGE01000041">
    <property type="protein sequence ID" value="ORZ05976.1"/>
    <property type="molecule type" value="Genomic_DNA"/>
</dbReference>
<dbReference type="SUPFAM" id="SSF54928">
    <property type="entry name" value="RNA-binding domain, RBD"/>
    <property type="match status" value="2"/>
</dbReference>
<dbReference type="FunFam" id="3.30.70.330:FF:000003">
    <property type="entry name" value="Polyadenylate-binding protein"/>
    <property type="match status" value="1"/>
</dbReference>
<dbReference type="InterPro" id="IPR003954">
    <property type="entry name" value="RRM_euk-type"/>
</dbReference>
<sequence length="423" mass="47588">MAGPPSPSTQQLSTSESLGPRGLTSKQQNDIAAEQSRQATYQSQQRRRSSGSTYNQSSSLYVGELDPSVDESTLMKVFGNIGPVESIRLCRDAITNKSLGYAYVQFASDADGTKAIQQLNYALIKGKQCRILWTRNEPNKLKTITGNIFIKNLDPSITTKSLLDTFALYGHITNCKIVTDEQGRSKGYGFIHYDTPESAERAINCVNGMTLYDREIFVGHHIPKQERIQRIEEAKQRFTNVYVKNLVTDITEEELKELFGGFGPIASVLIQRDDQGNSRGFGFVNFERHEDAEKAVSQMHATEYIGKRLFVSRAQKRSEREEELRKQHDHSRYDKASKYHGVNLYVKNLAETVNDEVLRDVFAKYGAITSAKVMRDDKTSHSKGFGFVCFNTPEEASRAVADMNGKTLMDKAVYVALAQKKED</sequence>
<feature type="compositionally biased region" description="Low complexity" evidence="10">
    <location>
        <begin position="8"/>
        <end position="18"/>
    </location>
</feature>
<dbReference type="InterPro" id="IPR045305">
    <property type="entry name" value="RRM2_I_PABPs"/>
</dbReference>
<proteinExistence type="inferred from homology"/>
<reference evidence="12 13" key="1">
    <citation type="submission" date="2016-07" db="EMBL/GenBank/DDBJ databases">
        <title>Pervasive Adenine N6-methylation of Active Genes in Fungi.</title>
        <authorList>
            <consortium name="DOE Joint Genome Institute"/>
            <person name="Mondo S.J."/>
            <person name="Dannebaum R.O."/>
            <person name="Kuo R.C."/>
            <person name="Labutti K."/>
            <person name="Haridas S."/>
            <person name="Kuo A."/>
            <person name="Salamov A."/>
            <person name="Ahrendt S.R."/>
            <person name="Lipzen A."/>
            <person name="Sullivan W."/>
            <person name="Andreopoulos W.B."/>
            <person name="Clum A."/>
            <person name="Lindquist E."/>
            <person name="Daum C."/>
            <person name="Ramamoorthy G.K."/>
            <person name="Gryganskyi A."/>
            <person name="Culley D."/>
            <person name="Magnuson J.K."/>
            <person name="James T.Y."/>
            <person name="O'Malley M.A."/>
            <person name="Stajich J.E."/>
            <person name="Spatafora J.W."/>
            <person name="Visel A."/>
            <person name="Grigoriev I.V."/>
        </authorList>
    </citation>
    <scope>NUCLEOTIDE SEQUENCE [LARGE SCALE GENOMIC DNA]</scope>
    <source>
        <strain evidence="12 13">NRRL 1336</strain>
    </source>
</reference>
<evidence type="ECO:0000256" key="3">
    <source>
        <dbReference type="ARBA" id="ARBA00008557"/>
    </source>
</evidence>
<evidence type="ECO:0000256" key="1">
    <source>
        <dbReference type="ARBA" id="ARBA00004123"/>
    </source>
</evidence>
<feature type="domain" description="RRM" evidence="11">
    <location>
        <begin position="239"/>
        <end position="316"/>
    </location>
</feature>
<evidence type="ECO:0000256" key="5">
    <source>
        <dbReference type="ARBA" id="ARBA00022664"/>
    </source>
</evidence>
<evidence type="ECO:0000256" key="6">
    <source>
        <dbReference type="ARBA" id="ARBA00022737"/>
    </source>
</evidence>
<dbReference type="NCBIfam" id="TIGR01628">
    <property type="entry name" value="PABP-1234"/>
    <property type="match status" value="1"/>
</dbReference>
<feature type="domain" description="RRM" evidence="11">
    <location>
        <begin position="146"/>
        <end position="223"/>
    </location>
</feature>
<dbReference type="FunFam" id="3.30.70.330:FF:000520">
    <property type="entry name" value="Polyadenylate-binding protein"/>
    <property type="match status" value="1"/>
</dbReference>
<feature type="compositionally biased region" description="Low complexity" evidence="10">
    <location>
        <begin position="35"/>
        <end position="44"/>
    </location>
</feature>
<evidence type="ECO:0000256" key="10">
    <source>
        <dbReference type="SAM" id="MobiDB-lite"/>
    </source>
</evidence>
<dbReference type="CDD" id="cd12381">
    <property type="entry name" value="RRM4_I_PABPs"/>
    <property type="match status" value="1"/>
</dbReference>
<dbReference type="PROSITE" id="PS50102">
    <property type="entry name" value="RRM"/>
    <property type="match status" value="4"/>
</dbReference>
<dbReference type="InterPro" id="IPR035979">
    <property type="entry name" value="RBD_domain_sf"/>
</dbReference>
<keyword evidence="6" id="KW-0677">Repeat</keyword>
<dbReference type="GO" id="GO:0005634">
    <property type="term" value="C:nucleus"/>
    <property type="evidence" value="ECO:0007669"/>
    <property type="project" value="UniProtKB-SubCell"/>
</dbReference>
<organism evidence="12 13">
    <name type="scientific">Absidia repens</name>
    <dbReference type="NCBI Taxonomy" id="90262"/>
    <lineage>
        <taxon>Eukaryota</taxon>
        <taxon>Fungi</taxon>
        <taxon>Fungi incertae sedis</taxon>
        <taxon>Mucoromycota</taxon>
        <taxon>Mucoromycotina</taxon>
        <taxon>Mucoromycetes</taxon>
        <taxon>Mucorales</taxon>
        <taxon>Cunninghamellaceae</taxon>
        <taxon>Absidia</taxon>
    </lineage>
</organism>
<evidence type="ECO:0000256" key="8">
    <source>
        <dbReference type="ARBA" id="ARBA00023242"/>
    </source>
</evidence>
<gene>
    <name evidence="12" type="ORF">BCR42DRAFT_174060</name>
</gene>
<keyword evidence="13" id="KW-1185">Reference proteome</keyword>
<comment type="caution">
    <text evidence="12">The sequence shown here is derived from an EMBL/GenBank/DDBJ whole genome shotgun (WGS) entry which is preliminary data.</text>
</comment>
<feature type="domain" description="RRM" evidence="11">
    <location>
        <begin position="342"/>
        <end position="420"/>
    </location>
</feature>
<dbReference type="CDD" id="cd12379">
    <property type="entry name" value="RRM2_I_PABPs"/>
    <property type="match status" value="1"/>
</dbReference>
<dbReference type="InterPro" id="IPR006515">
    <property type="entry name" value="PABP_1234"/>
</dbReference>
<evidence type="ECO:0000256" key="7">
    <source>
        <dbReference type="ARBA" id="ARBA00022884"/>
    </source>
</evidence>
<dbReference type="STRING" id="90262.A0A1X2HZC9"/>
<evidence type="ECO:0000256" key="2">
    <source>
        <dbReference type="ARBA" id="ARBA00004496"/>
    </source>
</evidence>
<dbReference type="CDD" id="cd12380">
    <property type="entry name" value="RRM3_I_PABPs"/>
    <property type="match status" value="1"/>
</dbReference>
<feature type="region of interest" description="Disordered" evidence="10">
    <location>
        <begin position="1"/>
        <end position="58"/>
    </location>
</feature>
<evidence type="ECO:0000256" key="4">
    <source>
        <dbReference type="ARBA" id="ARBA00022490"/>
    </source>
</evidence>
<keyword evidence="4" id="KW-0963">Cytoplasm</keyword>
<keyword evidence="8" id="KW-0539">Nucleus</keyword>
<feature type="domain" description="RRM" evidence="11">
    <location>
        <begin position="58"/>
        <end position="136"/>
    </location>
</feature>
<dbReference type="OrthoDB" id="19742at2759"/>
<protein>
    <recommendedName>
        <fullName evidence="11">RRM domain-containing protein</fullName>
    </recommendedName>
</protein>
<dbReference type="FunFam" id="3.30.70.330:FF:000651">
    <property type="entry name" value="Poly(A) binding protein cytoplasmic 1 like"/>
    <property type="match status" value="1"/>
</dbReference>
<dbReference type="SMART" id="SM00361">
    <property type="entry name" value="RRM_1"/>
    <property type="match status" value="4"/>
</dbReference>
<comment type="similarity">
    <text evidence="3">Belongs to the polyadenylate-binding protein type-1 family.</text>
</comment>
<dbReference type="Gene3D" id="3.30.70.330">
    <property type="match status" value="4"/>
</dbReference>
<feature type="non-terminal residue" evidence="12">
    <location>
        <position position="423"/>
    </location>
</feature>